<dbReference type="InterPro" id="IPR050109">
    <property type="entry name" value="HTH-type_TetR-like_transc_reg"/>
</dbReference>
<dbReference type="PANTHER" id="PTHR30055:SF234">
    <property type="entry name" value="HTH-TYPE TRANSCRIPTIONAL REGULATOR BETI"/>
    <property type="match status" value="1"/>
</dbReference>
<proteinExistence type="predicted"/>
<dbReference type="GO" id="GO:0000976">
    <property type="term" value="F:transcription cis-regulatory region binding"/>
    <property type="evidence" value="ECO:0007669"/>
    <property type="project" value="TreeGrafter"/>
</dbReference>
<dbReference type="InterPro" id="IPR009057">
    <property type="entry name" value="Homeodomain-like_sf"/>
</dbReference>
<dbReference type="Pfam" id="PF00440">
    <property type="entry name" value="TetR_N"/>
    <property type="match status" value="1"/>
</dbReference>
<dbReference type="SUPFAM" id="SSF46689">
    <property type="entry name" value="Homeodomain-like"/>
    <property type="match status" value="1"/>
</dbReference>
<dbReference type="PRINTS" id="PR00455">
    <property type="entry name" value="HTHTETR"/>
</dbReference>
<name>A0A3N1ZRZ8_9ACTN</name>
<dbReference type="Gene3D" id="1.10.357.10">
    <property type="entry name" value="Tetracycline Repressor, domain 2"/>
    <property type="match status" value="1"/>
</dbReference>
<protein>
    <submittedName>
        <fullName evidence="6">TetR family transcriptional regulator</fullName>
    </submittedName>
</protein>
<keyword evidence="2 4" id="KW-0238">DNA-binding</keyword>
<dbReference type="PROSITE" id="PS50977">
    <property type="entry name" value="HTH_TETR_2"/>
    <property type="match status" value="1"/>
</dbReference>
<evidence type="ECO:0000256" key="2">
    <source>
        <dbReference type="ARBA" id="ARBA00023125"/>
    </source>
</evidence>
<organism evidence="6 7">
    <name type="scientific">Luteococcus japonicus</name>
    <dbReference type="NCBI Taxonomy" id="33984"/>
    <lineage>
        <taxon>Bacteria</taxon>
        <taxon>Bacillati</taxon>
        <taxon>Actinomycetota</taxon>
        <taxon>Actinomycetes</taxon>
        <taxon>Propionibacteriales</taxon>
        <taxon>Propionibacteriaceae</taxon>
        <taxon>Luteococcus</taxon>
    </lineage>
</organism>
<feature type="domain" description="HTH tetR-type" evidence="5">
    <location>
        <begin position="1"/>
        <end position="61"/>
    </location>
</feature>
<dbReference type="EMBL" id="RKHG01000001">
    <property type="protein sequence ID" value="ROR53656.1"/>
    <property type="molecule type" value="Genomic_DNA"/>
</dbReference>
<sequence>MDTRERLVRAAQESFAVRGYDATSIRRLAQVVGIKESSVYKHFRSKEEILAAVLDRARDQMESTAAGLQVSFTDPTRAADQLAGLGSDSLLHVAQALMDAWLHDPDVVVARRVLTLEQYRTPEVGRRLRDWMVNDAVAHQSILFAALMEQGLFLAADPRAVALAFWGPVLAILIAAEAGDEELARERLRLHVEHFTTTHVVERAAS</sequence>
<evidence type="ECO:0000256" key="4">
    <source>
        <dbReference type="PROSITE-ProRule" id="PRU00335"/>
    </source>
</evidence>
<dbReference type="AlphaFoldDB" id="A0A3N1ZRZ8"/>
<dbReference type="InterPro" id="IPR001647">
    <property type="entry name" value="HTH_TetR"/>
</dbReference>
<accession>A0A3N1ZRZ8</accession>
<evidence type="ECO:0000313" key="7">
    <source>
        <dbReference type="Proteomes" id="UP000275749"/>
    </source>
</evidence>
<dbReference type="PANTHER" id="PTHR30055">
    <property type="entry name" value="HTH-TYPE TRANSCRIPTIONAL REGULATOR RUTR"/>
    <property type="match status" value="1"/>
</dbReference>
<evidence type="ECO:0000313" key="6">
    <source>
        <dbReference type="EMBL" id="ROR53656.1"/>
    </source>
</evidence>
<dbReference type="SUPFAM" id="SSF48498">
    <property type="entry name" value="Tetracyclin repressor-like, C-terminal domain"/>
    <property type="match status" value="1"/>
</dbReference>
<dbReference type="RefSeq" id="WP_123575040.1">
    <property type="nucleotide sequence ID" value="NZ_RKHG01000001.1"/>
</dbReference>
<feature type="DNA-binding region" description="H-T-H motif" evidence="4">
    <location>
        <begin position="24"/>
        <end position="43"/>
    </location>
</feature>
<keyword evidence="1" id="KW-0805">Transcription regulation</keyword>
<comment type="caution">
    <text evidence="6">The sequence shown here is derived from an EMBL/GenBank/DDBJ whole genome shotgun (WGS) entry which is preliminary data.</text>
</comment>
<evidence type="ECO:0000259" key="5">
    <source>
        <dbReference type="PROSITE" id="PS50977"/>
    </source>
</evidence>
<reference evidence="6 7" key="1">
    <citation type="submission" date="2018-11" db="EMBL/GenBank/DDBJ databases">
        <title>Sequencing the genomes of 1000 actinobacteria strains.</title>
        <authorList>
            <person name="Klenk H.-P."/>
        </authorList>
    </citation>
    <scope>NUCLEOTIDE SEQUENCE [LARGE SCALE GENOMIC DNA]</scope>
    <source>
        <strain evidence="6 7">DSM 10546</strain>
    </source>
</reference>
<evidence type="ECO:0000256" key="3">
    <source>
        <dbReference type="ARBA" id="ARBA00023163"/>
    </source>
</evidence>
<gene>
    <name evidence="6" type="ORF">EDD41_0821</name>
</gene>
<dbReference type="GO" id="GO:0003700">
    <property type="term" value="F:DNA-binding transcription factor activity"/>
    <property type="evidence" value="ECO:0007669"/>
    <property type="project" value="TreeGrafter"/>
</dbReference>
<dbReference type="Proteomes" id="UP000275749">
    <property type="component" value="Unassembled WGS sequence"/>
</dbReference>
<keyword evidence="3" id="KW-0804">Transcription</keyword>
<evidence type="ECO:0000256" key="1">
    <source>
        <dbReference type="ARBA" id="ARBA00023015"/>
    </source>
</evidence>
<dbReference type="InterPro" id="IPR036271">
    <property type="entry name" value="Tet_transcr_reg_TetR-rel_C_sf"/>
</dbReference>